<dbReference type="GeneID" id="39739086"/>
<feature type="region of interest" description="Disordered" evidence="2">
    <location>
        <begin position="632"/>
        <end position="652"/>
    </location>
</feature>
<dbReference type="RefSeq" id="XP_028535439.1">
    <property type="nucleotide sequence ID" value="XM_028679758.1"/>
</dbReference>
<feature type="chain" id="PRO_5012972625" evidence="3">
    <location>
        <begin position="20"/>
        <end position="2560"/>
    </location>
</feature>
<sequence length="2560" mass="306880">MKIILFTVLFHTLAFFSKGENTLNFEKIITFLKESNAIPEFVPNILNDVVVVIPPYLIYKYKNKIYHLHNDIDANSKRKLEIYDESGSLVSDEPDAEQLETPLKPEEQGEKPLVHPEKPSKDVLDESKLPGDEEKSKEPKEELKETEEKKPEKEEPEEKKTEKEEPEEKKTEKEPEEEPEEQLEVDEETGIGIPKKEIYEEEEDEERKKEKEEEKEEEKKNKFELPKEVELTSAEKQKNIVIHFYNKGINYKLKELIEYKEKEIIFNNIEKGYTLFYKNSTKVEPRNNIHDVKVNDYNGFLKALHILFKESKEKYYTINNVPKEDLIFLFKHLYINVYNSLKKYLFFIGYNFEDYVYSADNFSLNKLLNDFFFLTDNNYIGDGSFKNIIKNIKYIPTAKDKLSLKKIEKSIKNFLRLNDLKVLDLKLFHHLFSKNFILNYSESDLIRFLTDIVNIAQIDLSPRVIGACLKFFLEKIDINLMPSYPTSSTYDNRLFIENNDLLYTIEVIYRDFLKIFYTNNFITHMLVPMNHRNLYQLTPWLHDIYANFESTYDFLSVKYSIILCYNTSWMIRNYFSGYSEVRDLISKHKKSSKIDTLDKFLNELINLFVIKKGSESVIPVLSTLEKPVARRLSESVAHEETEDEAEDEEEKEELIKKIKRKEELRKKMELELEEERKKKLKDIKDQKEKAEREEEELRDKKDKEEEAKIQKLEEEEETAEVLQDETFDREYEEDYKADLEFAKSREGSGIDDNAPAYLKEAIATREPDSFYYNHAKSYLKRKIEEVYNTHIKSAYKFITDLNRKMDDIIFELEGTVYPDFEEVKDEAIQECNQNFDKLKDKIKNKENQKNMETYKKEIESELSEIEEKTDEKYVIIEDLFLEKLNKYKDDTKKFCVKKFYGNFRKSLGKKKMKMLEEFRYSYRYALRFVKDLTKIDEQEYTKVLTEIYTEDKKKYKEEYKASRRLIAKSLDEEYDSLLTNYFNKVEAIVEHNVQEVRKHVVGKVDHMIKELYNEMDVELRIERIRLNNEKKKIIEKFDKLVEDDKKLSEDLKISEAKLGEIQSDTPDKAEKEKVLNKEIEDLKEKIEYNKKEIIKFRSDFNTTSEELDKISEKMDIINELHKKFLLLKYDIIKQYKVSKGNTEIFIVNSDKVSDIYKSIENIMKESILTLDELKFEENDLKKKIEILQDKIEDISLDINVREKLFENISDGENTAKYDLKKQKLVELTSEINKFKEKLEESEVKREIISDELQYLTSDSLSEIPNSLKILLPDESEKHENKSFEDFVTSIKTELGVENDAFRRLVMTFDEDINDHEDELIFVYNFSKILHDENNMREKIDAGFHKILNAYTERVAMFYTDFKNYFELWKKTEQEEINKDTLSYLEKNIIHLEDFLEKLRNGVHIPDVSYIITNNDIFTKQIKNEKPELLEAYTPLVAKFNELEKEGISINENFNELVLYENNFQLDSDKLVWYKAILKKYLQRTKDLYQKSYDYNELSKGDVTGILDKKVDTYLAKPILLQYGGDVWGEPSEKKNLRVISDERKFPYILKEIKDDYALDKIINSNLKKTGKLKDLTDYMNVKLYNVIEEKDTKLYLFEKDEIDKLNLINHDGKLIEGNLKNLLTHIKFSNIDVHIRKIEESISKIIKNLELNYDSIIEIIKYLKSNKKIIHIRDIINVSKIILDNSNIFFIKNDVLTIYICAILELLGIEIKTEDIQDKDIKSRVLVYLNVLKSYHYEKIRIRDQIKDYVIKFLIPQKEFETLNYSSQLYNFILAINESIDGNPKNYELFKKKENEFHSKLVYAMKKGIQDFMIYVITTIMNDNPKLKEEEYYDDNYNNIERDRFNYANYIWKRVDINEVLTLYFYVINPGFRVLLHNYFIKADINCLKDYEKFNFKELLFFLNSETINEDFKAYMKSLEFFEVPPLVILLRFFFDEKFKHLFKFDKIREVIEPYLSSQVFNENTKVMIAKLIYSFFVRLNYHSVSYFDGDLMKIIDKSDLKILSLFHNILNKMNYILYCNNEKLYLERYAPTNILSNKTFKLDALKIFQEFLNTLPEYIKRPLVNFFETDFIETTTSLISDFFKYVKTFLDIDKNKDLFESEDANKIESFFKLNYVFSKNKNVIEETYEKLMENKPYFKDMPILYSRKVKYDHTNEKLIYQNELELGDIFDQKAFNLLMEMLFKEHFTFSYLNKRFSEFMKKNGFVFPKFEKLKEKIISLENEKFYLDLYKYLYDRLQLLNVSQPIQELYYLFIKKLLDYSLLPKKLVDDELQESLNTELQNKYFRYFNFLEKLFKCLFNFYYYDEAYHCESFGFFTNEEIPHEQKVLKLMQTPYIDIPEPTKHNPIHEEYKIENDNITFDFFKQFIPSSESMEKEKIDAEVFKLRYFIAEITKFILRTVLKKMPSNYLINMKHDTLSIDIDDIISNMYSFFKEARKSKKPDESEILEIPDSMGSINNFNNNDGQVKFENIKYYFNNYITEYFLKNNMIFKHFNDFIKHIDKFKQYFPTLSELYLFIDKRVNIINSLYNPYYTKMAKTQTIIQIFIDILKSFGLELYEL</sequence>
<dbReference type="PANTHER" id="PTHR40201">
    <property type="entry name" value="OSMIOPHILIC BODY PROTEIN"/>
    <property type="match status" value="1"/>
</dbReference>
<dbReference type="OrthoDB" id="391720at2759"/>
<feature type="compositionally biased region" description="Acidic residues" evidence="2">
    <location>
        <begin position="640"/>
        <end position="652"/>
    </location>
</feature>
<accession>A0A1J1HC89</accession>
<evidence type="ECO:0000256" key="2">
    <source>
        <dbReference type="SAM" id="MobiDB-lite"/>
    </source>
</evidence>
<dbReference type="PANTHER" id="PTHR40201:SF1">
    <property type="entry name" value="AP-3 COMPLEX SUBUNIT DELTA"/>
    <property type="match status" value="1"/>
</dbReference>
<protein>
    <submittedName>
        <fullName evidence="4">Osmiophilic body protein, putative</fullName>
    </submittedName>
</protein>
<dbReference type="Proteomes" id="UP000220158">
    <property type="component" value="Chromosome 14"/>
</dbReference>
<dbReference type="KEGG" id="prel:PRELSG_1465400"/>
<evidence type="ECO:0000313" key="4">
    <source>
        <dbReference type="EMBL" id="CRH02919.1"/>
    </source>
</evidence>
<evidence type="ECO:0000256" key="3">
    <source>
        <dbReference type="SAM" id="SignalP"/>
    </source>
</evidence>
<feature type="coiled-coil region" evidence="1">
    <location>
        <begin position="1170"/>
        <end position="1251"/>
    </location>
</feature>
<evidence type="ECO:0000256" key="1">
    <source>
        <dbReference type="SAM" id="Coils"/>
    </source>
</evidence>
<gene>
    <name evidence="4" type="primary">G377</name>
    <name evidence="4" type="ORF">PRELSG_1465400</name>
</gene>
<feature type="signal peptide" evidence="3">
    <location>
        <begin position="1"/>
        <end position="19"/>
    </location>
</feature>
<feature type="compositionally biased region" description="Basic and acidic residues" evidence="2">
    <location>
        <begin position="103"/>
        <end position="173"/>
    </location>
</feature>
<dbReference type="VEuPathDB" id="PlasmoDB:PRELSG_1465400"/>
<organism evidence="4 5">
    <name type="scientific">Plasmodium relictum</name>
    <dbReference type="NCBI Taxonomy" id="85471"/>
    <lineage>
        <taxon>Eukaryota</taxon>
        <taxon>Sar</taxon>
        <taxon>Alveolata</taxon>
        <taxon>Apicomplexa</taxon>
        <taxon>Aconoidasida</taxon>
        <taxon>Haemosporida</taxon>
        <taxon>Plasmodiidae</taxon>
        <taxon>Plasmodium</taxon>
        <taxon>Plasmodium (Haemamoeba)</taxon>
    </lineage>
</organism>
<feature type="region of interest" description="Disordered" evidence="2">
    <location>
        <begin position="87"/>
        <end position="223"/>
    </location>
</feature>
<keyword evidence="3" id="KW-0732">Signal</keyword>
<reference evidence="4 5" key="1">
    <citation type="submission" date="2015-04" db="EMBL/GenBank/DDBJ databases">
        <authorList>
            <consortium name="Pathogen Informatics"/>
        </authorList>
    </citation>
    <scope>NUCLEOTIDE SEQUENCE [LARGE SCALE GENOMIC DNA]</scope>
    <source>
        <strain evidence="4 5">SGS1</strain>
    </source>
</reference>
<keyword evidence="1" id="KW-0175">Coiled coil</keyword>
<dbReference type="OMA" id="DHHNHHI"/>
<name>A0A1J1HC89_PLARL</name>
<evidence type="ECO:0000313" key="5">
    <source>
        <dbReference type="Proteomes" id="UP000220158"/>
    </source>
</evidence>
<feature type="coiled-coil region" evidence="1">
    <location>
        <begin position="828"/>
        <end position="871"/>
    </location>
</feature>
<dbReference type="EMBL" id="LN835309">
    <property type="protein sequence ID" value="CRH02919.1"/>
    <property type="molecule type" value="Genomic_DNA"/>
</dbReference>
<feature type="compositionally biased region" description="Acidic residues" evidence="2">
    <location>
        <begin position="174"/>
        <end position="189"/>
    </location>
</feature>
<keyword evidence="5" id="KW-1185">Reference proteome</keyword>
<feature type="region of interest" description="Disordered" evidence="2">
    <location>
        <begin position="682"/>
        <end position="707"/>
    </location>
</feature>
<proteinExistence type="predicted"/>
<feature type="compositionally biased region" description="Basic and acidic residues" evidence="2">
    <location>
        <begin position="206"/>
        <end position="223"/>
    </location>
</feature>